<comment type="caution">
    <text evidence="2">The sequence shown here is derived from an EMBL/GenBank/DDBJ whole genome shotgun (WGS) entry which is preliminary data.</text>
</comment>
<feature type="transmembrane region" description="Helical" evidence="1">
    <location>
        <begin position="421"/>
        <end position="445"/>
    </location>
</feature>
<feature type="transmembrane region" description="Helical" evidence="1">
    <location>
        <begin position="358"/>
        <end position="383"/>
    </location>
</feature>
<protein>
    <recommendedName>
        <fullName evidence="4">Gustatory receptor</fullName>
    </recommendedName>
</protein>
<feature type="transmembrane region" description="Helical" evidence="1">
    <location>
        <begin position="452"/>
        <end position="472"/>
    </location>
</feature>
<evidence type="ECO:0000256" key="1">
    <source>
        <dbReference type="SAM" id="Phobius"/>
    </source>
</evidence>
<feature type="transmembrane region" description="Helical" evidence="1">
    <location>
        <begin position="137"/>
        <end position="159"/>
    </location>
</feature>
<dbReference type="Proteomes" id="UP001642540">
    <property type="component" value="Unassembled WGS sequence"/>
</dbReference>
<feature type="transmembrane region" description="Helical" evidence="1">
    <location>
        <begin position="281"/>
        <end position="307"/>
    </location>
</feature>
<dbReference type="EMBL" id="CAXLJM020000112">
    <property type="protein sequence ID" value="CAL8136898.1"/>
    <property type="molecule type" value="Genomic_DNA"/>
</dbReference>
<keyword evidence="1" id="KW-1133">Transmembrane helix</keyword>
<sequence>MLTQFEKLAIRIIEVGFCYLPLPPIYWDNTSCPLKIRTRHRTLFLYGLSMFSIFLNTLAFTYVVGSHILFKRRSDPHWNTGILGIHIIFAVLTFEVEIWSALLLDDYRSIVAAWNQIFKLNERPLRDTTEDKLLTEVVAAFVAVCTVAPFFAVWISLYFDWDPFYFLFEDIAHKVNRSWIVSLLIWLSRTILCLAIFEQFRTGLLLTVVGTIPILNVYRYLKFLGIGIMQLDAQLKGYGKLAVSMKMVILTANKIIACWLSASFWVLIGLCWLLIKTARTIPLIAFITMLVVSITFFGVNFVVVSVIHNINERYQQGLTRCQMTARMNYVCEDIPRLKRNLNYMFRFAFMTFVRTQSLLSLMLNSVFASIQFGVGMTIFTLIFNPEAIPQVVSATKQIEEEFLVTWETLILSKKKRFTPEFVVVGVVCVAFPCVVFGLPLVVFIFPCQQLASGFFAAIFGVKTCSVFAWQLVSYTVELVILHSLFFCGGFQALILAIAVTVWNQILNVVRSLSKIKEG</sequence>
<accession>A0ABP1RVJ6</accession>
<evidence type="ECO:0000313" key="3">
    <source>
        <dbReference type="Proteomes" id="UP001642540"/>
    </source>
</evidence>
<feature type="transmembrane region" description="Helical" evidence="1">
    <location>
        <begin position="82"/>
        <end position="104"/>
    </location>
</feature>
<evidence type="ECO:0008006" key="4">
    <source>
        <dbReference type="Google" id="ProtNLM"/>
    </source>
</evidence>
<proteinExistence type="predicted"/>
<evidence type="ECO:0000313" key="2">
    <source>
        <dbReference type="EMBL" id="CAL8136898.1"/>
    </source>
</evidence>
<feature type="transmembrane region" description="Helical" evidence="1">
    <location>
        <begin position="43"/>
        <end position="70"/>
    </location>
</feature>
<name>A0ABP1RVJ6_9HEXA</name>
<keyword evidence="1" id="KW-0472">Membrane</keyword>
<feature type="transmembrane region" description="Helical" evidence="1">
    <location>
        <begin position="478"/>
        <end position="502"/>
    </location>
</feature>
<keyword evidence="1" id="KW-0812">Transmembrane</keyword>
<keyword evidence="3" id="KW-1185">Reference proteome</keyword>
<organism evidence="2 3">
    <name type="scientific">Orchesella dallaii</name>
    <dbReference type="NCBI Taxonomy" id="48710"/>
    <lineage>
        <taxon>Eukaryota</taxon>
        <taxon>Metazoa</taxon>
        <taxon>Ecdysozoa</taxon>
        <taxon>Arthropoda</taxon>
        <taxon>Hexapoda</taxon>
        <taxon>Collembola</taxon>
        <taxon>Entomobryomorpha</taxon>
        <taxon>Entomobryoidea</taxon>
        <taxon>Orchesellidae</taxon>
        <taxon>Orchesellinae</taxon>
        <taxon>Orchesella</taxon>
    </lineage>
</organism>
<gene>
    <name evidence="2" type="ORF">ODALV1_LOCUS26667</name>
</gene>
<feature type="transmembrane region" description="Helical" evidence="1">
    <location>
        <begin position="179"/>
        <end position="197"/>
    </location>
</feature>
<reference evidence="2 3" key="1">
    <citation type="submission" date="2024-08" db="EMBL/GenBank/DDBJ databases">
        <authorList>
            <person name="Cucini C."/>
            <person name="Frati F."/>
        </authorList>
    </citation>
    <scope>NUCLEOTIDE SEQUENCE [LARGE SCALE GENOMIC DNA]</scope>
</reference>
<feature type="transmembrane region" description="Helical" evidence="1">
    <location>
        <begin position="255"/>
        <end position="275"/>
    </location>
</feature>